<accession>A0ACB7Z2S7</accession>
<dbReference type="EMBL" id="CM037154">
    <property type="protein sequence ID" value="KAH7860139.1"/>
    <property type="molecule type" value="Genomic_DNA"/>
</dbReference>
<protein>
    <submittedName>
        <fullName evidence="1">Uncharacterized protein</fullName>
    </submittedName>
</protein>
<reference evidence="1 2" key="1">
    <citation type="journal article" date="2021" name="Hortic Res">
        <title>High-quality reference genome and annotation aids understanding of berry development for evergreen blueberry (Vaccinium darrowii).</title>
        <authorList>
            <person name="Yu J."/>
            <person name="Hulse-Kemp A.M."/>
            <person name="Babiker E."/>
            <person name="Staton M."/>
        </authorList>
    </citation>
    <scope>NUCLEOTIDE SEQUENCE [LARGE SCALE GENOMIC DNA]</scope>
    <source>
        <strain evidence="2">cv. NJ 8807/NJ 8810</strain>
        <tissue evidence="1">Young leaf</tissue>
    </source>
</reference>
<sequence>MESDSKLMHLGADRLSSLPVELALRILARLPTKSVIVVVKTVKSWYNDRIWTSLPDLDFDQELIFHEKNNEDELTFCDFVDRILGLAVPPIHKFKLCADVEPEQIIGWIAEAVRLNPVEFHFDFFETVQLPDILLS</sequence>
<comment type="caution">
    <text evidence="1">The sequence shown here is derived from an EMBL/GenBank/DDBJ whole genome shotgun (WGS) entry which is preliminary data.</text>
</comment>
<organism evidence="1 2">
    <name type="scientific">Vaccinium darrowii</name>
    <dbReference type="NCBI Taxonomy" id="229202"/>
    <lineage>
        <taxon>Eukaryota</taxon>
        <taxon>Viridiplantae</taxon>
        <taxon>Streptophyta</taxon>
        <taxon>Embryophyta</taxon>
        <taxon>Tracheophyta</taxon>
        <taxon>Spermatophyta</taxon>
        <taxon>Magnoliopsida</taxon>
        <taxon>eudicotyledons</taxon>
        <taxon>Gunneridae</taxon>
        <taxon>Pentapetalae</taxon>
        <taxon>asterids</taxon>
        <taxon>Ericales</taxon>
        <taxon>Ericaceae</taxon>
        <taxon>Vaccinioideae</taxon>
        <taxon>Vaccinieae</taxon>
        <taxon>Vaccinium</taxon>
    </lineage>
</organism>
<gene>
    <name evidence="1" type="ORF">Vadar_009855</name>
</gene>
<dbReference type="Proteomes" id="UP000828048">
    <property type="component" value="Chromosome 4"/>
</dbReference>
<proteinExistence type="predicted"/>
<evidence type="ECO:0000313" key="1">
    <source>
        <dbReference type="EMBL" id="KAH7860139.1"/>
    </source>
</evidence>
<keyword evidence="2" id="KW-1185">Reference proteome</keyword>
<evidence type="ECO:0000313" key="2">
    <source>
        <dbReference type="Proteomes" id="UP000828048"/>
    </source>
</evidence>
<name>A0ACB7Z2S7_9ERIC</name>